<dbReference type="InterPro" id="IPR022002">
    <property type="entry name" value="ChsH2_Znr"/>
</dbReference>
<dbReference type="AlphaFoldDB" id="A0A225MQQ4"/>
<accession>A0A225MQQ4</accession>
<gene>
    <name evidence="3" type="ORF">CEY11_04415</name>
</gene>
<dbReference type="Gene3D" id="6.10.30.10">
    <property type="match status" value="1"/>
</dbReference>
<comment type="caution">
    <text evidence="3">The sequence shown here is derived from an EMBL/GenBank/DDBJ whole genome shotgun (WGS) entry which is preliminary data.</text>
</comment>
<reference evidence="4" key="1">
    <citation type="submission" date="2017-06" db="EMBL/GenBank/DDBJ databases">
        <title>Herbaspirillum phytohormonus sp. nov., isolated from the root nodule of Robinia pseudoacacia in lead-zinc mine.</title>
        <authorList>
            <person name="Fan M."/>
            <person name="Lin Y."/>
        </authorList>
    </citation>
    <scope>NUCLEOTIDE SEQUENCE [LARGE SCALE GENOMIC DNA]</scope>
    <source>
        <strain evidence="4">SC-089</strain>
    </source>
</reference>
<dbReference type="Proteomes" id="UP000214603">
    <property type="component" value="Unassembled WGS sequence"/>
</dbReference>
<dbReference type="GO" id="GO:0003677">
    <property type="term" value="F:DNA binding"/>
    <property type="evidence" value="ECO:0007669"/>
    <property type="project" value="UniProtKB-KW"/>
</dbReference>
<keyword evidence="3" id="KW-0238">DNA-binding</keyword>
<keyword evidence="4" id="KW-1185">Reference proteome</keyword>
<dbReference type="SUPFAM" id="SSF50249">
    <property type="entry name" value="Nucleic acid-binding proteins"/>
    <property type="match status" value="1"/>
</dbReference>
<feature type="domain" description="ChsH2 rubredoxin-like zinc ribbon" evidence="2">
    <location>
        <begin position="25"/>
        <end position="59"/>
    </location>
</feature>
<name>A0A225MQQ4_9BURK</name>
<evidence type="ECO:0000313" key="3">
    <source>
        <dbReference type="EMBL" id="OWT63576.1"/>
    </source>
</evidence>
<evidence type="ECO:0000313" key="4">
    <source>
        <dbReference type="Proteomes" id="UP000214603"/>
    </source>
</evidence>
<dbReference type="InterPro" id="IPR052513">
    <property type="entry name" value="Thioester_dehydratase-like"/>
</dbReference>
<sequence length="146" mass="16361">MVTYYLPQGLPAPVAEADGVSAQFWGGLREEKLRVQRCSRCGTWQFGPECICHNCHEFDPPWVEVPAKGVIYSWERIWHPVHPALKASCPYVAVLVELPHAGSIRLVGNLLGDPMQAVAIGAHVSGRYEHHHDAQVPYTLLQWQLD</sequence>
<evidence type="ECO:0000259" key="2">
    <source>
        <dbReference type="Pfam" id="PF12172"/>
    </source>
</evidence>
<dbReference type="OrthoDB" id="5514845at2"/>
<proteinExistence type="predicted"/>
<evidence type="ECO:0000259" key="1">
    <source>
        <dbReference type="Pfam" id="PF01796"/>
    </source>
</evidence>
<dbReference type="PANTHER" id="PTHR34075">
    <property type="entry name" value="BLR3430 PROTEIN"/>
    <property type="match status" value="1"/>
</dbReference>
<dbReference type="Pfam" id="PF12172">
    <property type="entry name" value="zf-ChsH2"/>
    <property type="match status" value="1"/>
</dbReference>
<dbReference type="InterPro" id="IPR012340">
    <property type="entry name" value="NA-bd_OB-fold"/>
</dbReference>
<dbReference type="PANTHER" id="PTHR34075:SF5">
    <property type="entry name" value="BLR3430 PROTEIN"/>
    <property type="match status" value="1"/>
</dbReference>
<dbReference type="InterPro" id="IPR002878">
    <property type="entry name" value="ChsH2_C"/>
</dbReference>
<protein>
    <submittedName>
        <fullName evidence="3">DNA-binding protein</fullName>
    </submittedName>
</protein>
<organism evidence="3 4">
    <name type="scientific">Candidimonas nitroreducens</name>
    <dbReference type="NCBI Taxonomy" id="683354"/>
    <lineage>
        <taxon>Bacteria</taxon>
        <taxon>Pseudomonadati</taxon>
        <taxon>Pseudomonadota</taxon>
        <taxon>Betaproteobacteria</taxon>
        <taxon>Burkholderiales</taxon>
        <taxon>Alcaligenaceae</taxon>
        <taxon>Candidimonas</taxon>
    </lineage>
</organism>
<feature type="domain" description="ChsH2 C-terminal OB-fold" evidence="1">
    <location>
        <begin position="62"/>
        <end position="125"/>
    </location>
</feature>
<dbReference type="EMBL" id="NJIH01000003">
    <property type="protein sequence ID" value="OWT63576.1"/>
    <property type="molecule type" value="Genomic_DNA"/>
</dbReference>
<dbReference type="Pfam" id="PF01796">
    <property type="entry name" value="OB_ChsH2_C"/>
    <property type="match status" value="1"/>
</dbReference>